<feature type="transmembrane region" description="Helical" evidence="2">
    <location>
        <begin position="104"/>
        <end position="127"/>
    </location>
</feature>
<keyword evidence="4" id="KW-1185">Reference proteome</keyword>
<keyword evidence="2" id="KW-0812">Transmembrane</keyword>
<feature type="transmembrane region" description="Helical" evidence="2">
    <location>
        <begin position="383"/>
        <end position="407"/>
    </location>
</feature>
<name>A0A3M0ADE1_9GAMM</name>
<dbReference type="InterPro" id="IPR039672">
    <property type="entry name" value="MFS_2"/>
</dbReference>
<feature type="transmembrane region" description="Helical" evidence="2">
    <location>
        <begin position="148"/>
        <end position="174"/>
    </location>
</feature>
<dbReference type="Pfam" id="PF13347">
    <property type="entry name" value="MFS_2"/>
    <property type="match status" value="1"/>
</dbReference>
<dbReference type="Gene3D" id="1.20.1250.20">
    <property type="entry name" value="MFS general substrate transporter like domains"/>
    <property type="match status" value="2"/>
</dbReference>
<organism evidence="3 4">
    <name type="scientific">Umboniibacter marinipuniceus</name>
    <dbReference type="NCBI Taxonomy" id="569599"/>
    <lineage>
        <taxon>Bacteria</taxon>
        <taxon>Pseudomonadati</taxon>
        <taxon>Pseudomonadota</taxon>
        <taxon>Gammaproteobacteria</taxon>
        <taxon>Cellvibrionales</taxon>
        <taxon>Cellvibrionaceae</taxon>
        <taxon>Umboniibacter</taxon>
    </lineage>
</organism>
<accession>A0A3M0ADE1</accession>
<feature type="transmembrane region" description="Helical" evidence="2">
    <location>
        <begin position="341"/>
        <end position="362"/>
    </location>
</feature>
<gene>
    <name evidence="3" type="ORF">DFR27_0477</name>
</gene>
<feature type="transmembrane region" description="Helical" evidence="2">
    <location>
        <begin position="308"/>
        <end position="329"/>
    </location>
</feature>
<feature type="transmembrane region" description="Helical" evidence="2">
    <location>
        <begin position="277"/>
        <end position="296"/>
    </location>
</feature>
<reference evidence="3 4" key="1">
    <citation type="submission" date="2018-10" db="EMBL/GenBank/DDBJ databases">
        <title>Genomic Encyclopedia of Type Strains, Phase IV (KMG-IV): sequencing the most valuable type-strain genomes for metagenomic binning, comparative biology and taxonomic classification.</title>
        <authorList>
            <person name="Goeker M."/>
        </authorList>
    </citation>
    <scope>NUCLEOTIDE SEQUENCE [LARGE SCALE GENOMIC DNA]</scope>
    <source>
        <strain evidence="3 4">DSM 25080</strain>
    </source>
</reference>
<dbReference type="GO" id="GO:0005886">
    <property type="term" value="C:plasma membrane"/>
    <property type="evidence" value="ECO:0007669"/>
    <property type="project" value="TreeGrafter"/>
</dbReference>
<dbReference type="InterPro" id="IPR036259">
    <property type="entry name" value="MFS_trans_sf"/>
</dbReference>
<feature type="transmembrane region" description="Helical" evidence="2">
    <location>
        <begin position="77"/>
        <end position="98"/>
    </location>
</feature>
<dbReference type="RefSeq" id="WP_121875852.1">
    <property type="nucleotide sequence ID" value="NZ_REFJ01000001.1"/>
</dbReference>
<keyword evidence="2" id="KW-1133">Transmembrane helix</keyword>
<evidence type="ECO:0000313" key="4">
    <source>
        <dbReference type="Proteomes" id="UP000267187"/>
    </source>
</evidence>
<keyword evidence="2" id="KW-0472">Membrane</keyword>
<feature type="transmembrane region" description="Helical" evidence="2">
    <location>
        <begin position="427"/>
        <end position="448"/>
    </location>
</feature>
<protein>
    <submittedName>
        <fullName evidence="3">Na+/melibiose symporter-like transporter</fullName>
    </submittedName>
</protein>
<evidence type="ECO:0000313" key="3">
    <source>
        <dbReference type="EMBL" id="RMA82527.1"/>
    </source>
</evidence>
<sequence length="473" mass="51170">MKVTTKLGYGVGQLSDGVKQAAFNTFLFFYYNQVLGLSASLAGAAALIALLIDAITDPMVGQWSDRIRSRFGRRHPFMVAAIIPFGIAIALLFAPPAGLDQTGLFLWMGGFAIAVRIALTLFFVPHLSLGAELSEGYHARTSLIGYRVLFTYAGILVVSVLGFTVFFPATAVYANGLLNAESYPSFGIFCAVLGMMAMLWSVLSTRQFIPKLRRPSDDQVNTTSGALFAVVNVFKTLKQQSFRVLFTSSLYFNALVGTIQTLLIYLGTYIFGFSPEYMGILSLSLVVGILFASTVAQALSRRFDKKMAAAICVSAGAVLAVSPTILFLFGVLQTMGDGSKLLFIFTVNGLSQALFIGFVILLDSMLTDTIDEHYLESGRREEGLFFAARAFATKASYGLGAFIAGIALDIISFPKGIDPSEVPIEAVWALAWFAGPVIMVLFIGTTLITNQYALDAETHKEISDKIKAREANS</sequence>
<dbReference type="SUPFAM" id="SSF103473">
    <property type="entry name" value="MFS general substrate transporter"/>
    <property type="match status" value="1"/>
</dbReference>
<dbReference type="EMBL" id="REFJ01000001">
    <property type="protein sequence ID" value="RMA82527.1"/>
    <property type="molecule type" value="Genomic_DNA"/>
</dbReference>
<dbReference type="GO" id="GO:0008643">
    <property type="term" value="P:carbohydrate transport"/>
    <property type="evidence" value="ECO:0007669"/>
    <property type="project" value="InterPro"/>
</dbReference>
<feature type="transmembrane region" description="Helical" evidence="2">
    <location>
        <begin position="34"/>
        <end position="56"/>
    </location>
</feature>
<feature type="transmembrane region" description="Helical" evidence="2">
    <location>
        <begin position="186"/>
        <end position="203"/>
    </location>
</feature>
<evidence type="ECO:0000256" key="2">
    <source>
        <dbReference type="SAM" id="Phobius"/>
    </source>
</evidence>
<comment type="caution">
    <text evidence="3">The sequence shown here is derived from an EMBL/GenBank/DDBJ whole genome shotgun (WGS) entry which is preliminary data.</text>
</comment>
<dbReference type="Proteomes" id="UP000267187">
    <property type="component" value="Unassembled WGS sequence"/>
</dbReference>
<feature type="transmembrane region" description="Helical" evidence="2">
    <location>
        <begin position="250"/>
        <end position="271"/>
    </location>
</feature>
<comment type="similarity">
    <text evidence="1">Belongs to the sodium:galactoside symporter (TC 2.A.2) family.</text>
</comment>
<evidence type="ECO:0000256" key="1">
    <source>
        <dbReference type="ARBA" id="ARBA00009617"/>
    </source>
</evidence>
<dbReference type="OrthoDB" id="181905at2"/>
<dbReference type="GO" id="GO:0015293">
    <property type="term" value="F:symporter activity"/>
    <property type="evidence" value="ECO:0007669"/>
    <property type="project" value="InterPro"/>
</dbReference>
<proteinExistence type="inferred from homology"/>
<dbReference type="PANTHER" id="PTHR11328:SF24">
    <property type="entry name" value="MAJOR FACILITATOR SUPERFAMILY (MFS) PROFILE DOMAIN-CONTAINING PROTEIN"/>
    <property type="match status" value="1"/>
</dbReference>
<dbReference type="AlphaFoldDB" id="A0A3M0ADE1"/>
<dbReference type="PANTHER" id="PTHR11328">
    <property type="entry name" value="MAJOR FACILITATOR SUPERFAMILY DOMAIN-CONTAINING PROTEIN"/>
    <property type="match status" value="1"/>
</dbReference>